<evidence type="ECO:0000256" key="1">
    <source>
        <dbReference type="SAM" id="MobiDB-lite"/>
    </source>
</evidence>
<name>A0A9W7YBG8_9FUNG</name>
<protein>
    <submittedName>
        <fullName evidence="2">Uncharacterized protein</fullName>
    </submittedName>
</protein>
<feature type="compositionally biased region" description="Polar residues" evidence="1">
    <location>
        <begin position="185"/>
        <end position="200"/>
    </location>
</feature>
<feature type="non-terminal residue" evidence="2">
    <location>
        <position position="386"/>
    </location>
</feature>
<feature type="compositionally biased region" description="Low complexity" evidence="1">
    <location>
        <begin position="132"/>
        <end position="163"/>
    </location>
</feature>
<feature type="compositionally biased region" description="Polar residues" evidence="1">
    <location>
        <begin position="208"/>
        <end position="222"/>
    </location>
</feature>
<proteinExistence type="predicted"/>
<evidence type="ECO:0000313" key="3">
    <source>
        <dbReference type="Proteomes" id="UP001143981"/>
    </source>
</evidence>
<dbReference type="Proteomes" id="UP001143981">
    <property type="component" value="Unassembled WGS sequence"/>
</dbReference>
<sequence length="386" mass="40120">MTNAPTRKHDLGLRRAKTATTNSIKKLFKGRRDAPCSDADGSRLHKQGSAYNAVAHGMADEPYMLAPPIAPYAQRRPIESRPSSAHSTRSVRSIFSSARRITLRPSMLFRQKDHTDDFGSGVLEPEPGSAEQPPASQASGLPASQASPSPASQAPRSPASRAPGSPPLLQDCASLSIDADGPPTQGLSPAEQQGRHSTLPSVPHTPAASYSSGTANSPTSYSSRSLGLHSLDFGYDKHVVDALMPSSPSSSPITTTMPDAAESLAPSPQSNMSPKSCCTMSPLSSRSPANATADCPANHAPTACSAAIGCYANRGEVRLSLAELDTPIELVDINSLGNDDEDGRASLVSHPHGSPQAAGASALPSSMDAGVNTLDEPLHHAYEPGI</sequence>
<comment type="caution">
    <text evidence="2">The sequence shown here is derived from an EMBL/GenBank/DDBJ whole genome shotgun (WGS) entry which is preliminary data.</text>
</comment>
<reference evidence="2" key="1">
    <citation type="submission" date="2022-07" db="EMBL/GenBank/DDBJ databases">
        <title>Phylogenomic reconstructions and comparative analyses of Kickxellomycotina fungi.</title>
        <authorList>
            <person name="Reynolds N.K."/>
            <person name="Stajich J.E."/>
            <person name="Barry K."/>
            <person name="Grigoriev I.V."/>
            <person name="Crous P."/>
            <person name="Smith M.E."/>
        </authorList>
    </citation>
    <scope>NUCLEOTIDE SEQUENCE</scope>
    <source>
        <strain evidence="2">BCRC 34381</strain>
    </source>
</reference>
<organism evidence="2 3">
    <name type="scientific">Coemansia biformis</name>
    <dbReference type="NCBI Taxonomy" id="1286918"/>
    <lineage>
        <taxon>Eukaryota</taxon>
        <taxon>Fungi</taxon>
        <taxon>Fungi incertae sedis</taxon>
        <taxon>Zoopagomycota</taxon>
        <taxon>Kickxellomycotina</taxon>
        <taxon>Kickxellomycetes</taxon>
        <taxon>Kickxellales</taxon>
        <taxon>Kickxellaceae</taxon>
        <taxon>Coemansia</taxon>
    </lineage>
</organism>
<feature type="region of interest" description="Disordered" evidence="1">
    <location>
        <begin position="246"/>
        <end position="279"/>
    </location>
</feature>
<feature type="region of interest" description="Disordered" evidence="1">
    <location>
        <begin position="106"/>
        <end position="222"/>
    </location>
</feature>
<keyword evidence="3" id="KW-1185">Reference proteome</keyword>
<dbReference type="OrthoDB" id="5599311at2759"/>
<evidence type="ECO:0000313" key="2">
    <source>
        <dbReference type="EMBL" id="KAJ1728098.1"/>
    </source>
</evidence>
<feature type="region of interest" description="Disordered" evidence="1">
    <location>
        <begin position="341"/>
        <end position="372"/>
    </location>
</feature>
<accession>A0A9W7YBG8</accession>
<feature type="compositionally biased region" description="Polar residues" evidence="1">
    <location>
        <begin position="266"/>
        <end position="279"/>
    </location>
</feature>
<gene>
    <name evidence="2" type="ORF">LPJ61_004222</name>
</gene>
<dbReference type="AlphaFoldDB" id="A0A9W7YBG8"/>
<dbReference type="EMBL" id="JANBOI010000898">
    <property type="protein sequence ID" value="KAJ1728098.1"/>
    <property type="molecule type" value="Genomic_DNA"/>
</dbReference>